<dbReference type="EMBL" id="CP010554">
    <property type="protein sequence ID" value="AJP47260.1"/>
    <property type="molecule type" value="Genomic_DNA"/>
</dbReference>
<keyword evidence="1" id="KW-0175">Coiled coil</keyword>
<evidence type="ECO:0000313" key="3">
    <source>
        <dbReference type="EMBL" id="AJP47260.1"/>
    </source>
</evidence>
<dbReference type="Proteomes" id="UP000061603">
    <property type="component" value="Chromosome"/>
</dbReference>
<gene>
    <name evidence="3" type="ORF">PG1C_00050</name>
</gene>
<evidence type="ECO:0000256" key="1">
    <source>
        <dbReference type="SAM" id="Coils"/>
    </source>
</evidence>
<feature type="region of interest" description="Disordered" evidence="2">
    <location>
        <begin position="208"/>
        <end position="233"/>
    </location>
</feature>
<evidence type="ECO:0000256" key="2">
    <source>
        <dbReference type="SAM" id="MobiDB-lite"/>
    </source>
</evidence>
<feature type="coiled-coil region" evidence="1">
    <location>
        <begin position="124"/>
        <end position="202"/>
    </location>
</feature>
<dbReference type="STRING" id="1565605.PG1C_00050"/>
<reference evidence="3 4" key="1">
    <citation type="journal article" date="2015" name="Genome Announc.">
        <title>Complete Genome Sequence of a Novel Bacterium within the Family Rhodocyclaceae That Degrades Polycyclic Aromatic Hydrocarbons.</title>
        <authorList>
            <person name="Singleton D.R."/>
            <person name="Dickey A.N."/>
            <person name="Scholl E.H."/>
            <person name="Wright F.A."/>
            <person name="Aitken M.D."/>
        </authorList>
    </citation>
    <scope>NUCLEOTIDE SEQUENCE [LARGE SCALE GENOMIC DNA]</scope>
    <source>
        <strain evidence="4">PG1-Ca6</strain>
    </source>
</reference>
<dbReference type="KEGG" id="rbu:PG1C_00050"/>
<protein>
    <recommendedName>
        <fullName evidence="5">DUF4124 domain-containing protein</fullName>
    </recommendedName>
</protein>
<keyword evidence="4" id="KW-1185">Reference proteome</keyword>
<organism evidence="3 4">
    <name type="scientific">Rugosibacter aromaticivorans</name>
    <dbReference type="NCBI Taxonomy" id="1565605"/>
    <lineage>
        <taxon>Bacteria</taxon>
        <taxon>Pseudomonadati</taxon>
        <taxon>Pseudomonadota</taxon>
        <taxon>Betaproteobacteria</taxon>
        <taxon>Nitrosomonadales</taxon>
        <taxon>Sterolibacteriaceae</taxon>
        <taxon>Rugosibacter</taxon>
    </lineage>
</organism>
<dbReference type="AlphaFoldDB" id="A0A0C5J5I5"/>
<accession>A0A0C5J5I5</accession>
<proteinExistence type="predicted"/>
<name>A0A0C5J5I5_9PROT</name>
<sequence length="233" mass="25920">MFFKETAMRPLSALLITTTLLVTIEAAAQARIFCCDDARGRKVCADFVPPECANRAYEERDGQGRIAKKYNAPLTAEQQVRRTAELAKVDAEKRKALEEQRHSAALLANYANENEIDSARDRALAAIEKNLQQSRSKLDEANKAKKKLEGEKAFYKNKPLPAQTRTLIRDNESELRAQQAAVDAQTKEMEDVRARFAAEKQQYLALTGKKPEAAATGKPAVVPSRVNESATKK</sequence>
<evidence type="ECO:0000313" key="4">
    <source>
        <dbReference type="Proteomes" id="UP000061603"/>
    </source>
</evidence>
<evidence type="ECO:0008006" key="5">
    <source>
        <dbReference type="Google" id="ProtNLM"/>
    </source>
</evidence>
<dbReference type="HOGENOM" id="CLU_094869_0_0_4"/>